<sequence length="292" mass="33420">MNDSSGRRRGRPNRGPNDVRVKYATVSAQDRARLLDCSRRGGDLPSLTRTLGINIKTARSIVRTDRDLPKARGGSKSTFNVDVLTSLTQLVDDHPTYTLKQLKSELQRQRPGLAIRTSSIDRLLDGHGYSLKQVSLQPADRNRADVKEKRKVFATWLDKDGPQTLRFYVDETNFNIWCSRKFGRSKRGTEAAYMRERSEEIFIRPDDITLKEHRWRLLQSATQDAMQKIPQANCRAYDRHSFEFVAPALDGADIHQWEPLDEEKGSVEGLLVRRRPLVSAVVELKYKVAQND</sequence>
<dbReference type="EMBL" id="JABSTQ010008853">
    <property type="protein sequence ID" value="KAG0433995.1"/>
    <property type="molecule type" value="Genomic_DNA"/>
</dbReference>
<proteinExistence type="predicted"/>
<accession>A0AC60QI87</accession>
<comment type="caution">
    <text evidence="1">The sequence shown here is derived from an EMBL/GenBank/DDBJ whole genome shotgun (WGS) entry which is preliminary data.</text>
</comment>
<dbReference type="Proteomes" id="UP000805193">
    <property type="component" value="Unassembled WGS sequence"/>
</dbReference>
<evidence type="ECO:0000313" key="1">
    <source>
        <dbReference type="EMBL" id="KAG0433995.1"/>
    </source>
</evidence>
<name>A0AC60QI87_IXOPE</name>
<organism evidence="1 2">
    <name type="scientific">Ixodes persulcatus</name>
    <name type="common">Taiga tick</name>
    <dbReference type="NCBI Taxonomy" id="34615"/>
    <lineage>
        <taxon>Eukaryota</taxon>
        <taxon>Metazoa</taxon>
        <taxon>Ecdysozoa</taxon>
        <taxon>Arthropoda</taxon>
        <taxon>Chelicerata</taxon>
        <taxon>Arachnida</taxon>
        <taxon>Acari</taxon>
        <taxon>Parasitiformes</taxon>
        <taxon>Ixodida</taxon>
        <taxon>Ixodoidea</taxon>
        <taxon>Ixodidae</taxon>
        <taxon>Ixodinae</taxon>
        <taxon>Ixodes</taxon>
    </lineage>
</organism>
<gene>
    <name evidence="1" type="ORF">HPB47_019431</name>
</gene>
<protein>
    <submittedName>
        <fullName evidence="1">Uncharacterized protein</fullName>
    </submittedName>
</protein>
<evidence type="ECO:0000313" key="2">
    <source>
        <dbReference type="Proteomes" id="UP000805193"/>
    </source>
</evidence>
<keyword evidence="2" id="KW-1185">Reference proteome</keyword>
<reference evidence="1 2" key="1">
    <citation type="journal article" date="2020" name="Cell">
        <title>Large-Scale Comparative Analyses of Tick Genomes Elucidate Their Genetic Diversity and Vector Capacities.</title>
        <authorList>
            <consortium name="Tick Genome and Microbiome Consortium (TIGMIC)"/>
            <person name="Jia N."/>
            <person name="Wang J."/>
            <person name="Shi W."/>
            <person name="Du L."/>
            <person name="Sun Y."/>
            <person name="Zhan W."/>
            <person name="Jiang J.F."/>
            <person name="Wang Q."/>
            <person name="Zhang B."/>
            <person name="Ji P."/>
            <person name="Bell-Sakyi L."/>
            <person name="Cui X.M."/>
            <person name="Yuan T.T."/>
            <person name="Jiang B.G."/>
            <person name="Yang W.F."/>
            <person name="Lam T.T."/>
            <person name="Chang Q.C."/>
            <person name="Ding S.J."/>
            <person name="Wang X.J."/>
            <person name="Zhu J.G."/>
            <person name="Ruan X.D."/>
            <person name="Zhao L."/>
            <person name="Wei J.T."/>
            <person name="Ye R.Z."/>
            <person name="Que T.C."/>
            <person name="Du C.H."/>
            <person name="Zhou Y.H."/>
            <person name="Cheng J.X."/>
            <person name="Dai P.F."/>
            <person name="Guo W.B."/>
            <person name="Han X.H."/>
            <person name="Huang E.J."/>
            <person name="Li L.F."/>
            <person name="Wei W."/>
            <person name="Gao Y.C."/>
            <person name="Liu J.Z."/>
            <person name="Shao H.Z."/>
            <person name="Wang X."/>
            <person name="Wang C.C."/>
            <person name="Yang T.C."/>
            <person name="Huo Q.B."/>
            <person name="Li W."/>
            <person name="Chen H.Y."/>
            <person name="Chen S.E."/>
            <person name="Zhou L.G."/>
            <person name="Ni X.B."/>
            <person name="Tian J.H."/>
            <person name="Sheng Y."/>
            <person name="Liu T."/>
            <person name="Pan Y.S."/>
            <person name="Xia L.Y."/>
            <person name="Li J."/>
            <person name="Zhao F."/>
            <person name="Cao W.C."/>
        </authorList>
    </citation>
    <scope>NUCLEOTIDE SEQUENCE [LARGE SCALE GENOMIC DNA]</scope>
    <source>
        <strain evidence="1">Iper-2018</strain>
    </source>
</reference>